<protein>
    <submittedName>
        <fullName evidence="1">Uncharacterized protein</fullName>
    </submittedName>
</protein>
<dbReference type="AlphaFoldDB" id="A0A1F5KPD3"/>
<gene>
    <name evidence="1" type="ORF">A3B45_05530</name>
</gene>
<comment type="caution">
    <text evidence="1">The sequence shown here is derived from an EMBL/GenBank/DDBJ whole genome shotgun (WGS) entry which is preliminary data.</text>
</comment>
<name>A0A1F5KPD3_9BACT</name>
<evidence type="ECO:0000313" key="2">
    <source>
        <dbReference type="Proteomes" id="UP000178565"/>
    </source>
</evidence>
<reference evidence="1 2" key="1">
    <citation type="journal article" date="2016" name="Nat. Commun.">
        <title>Thousands of microbial genomes shed light on interconnected biogeochemical processes in an aquifer system.</title>
        <authorList>
            <person name="Anantharaman K."/>
            <person name="Brown C.T."/>
            <person name="Hug L.A."/>
            <person name="Sharon I."/>
            <person name="Castelle C.J."/>
            <person name="Probst A.J."/>
            <person name="Thomas B.C."/>
            <person name="Singh A."/>
            <person name="Wilkins M.J."/>
            <person name="Karaoz U."/>
            <person name="Brodie E.L."/>
            <person name="Williams K.H."/>
            <person name="Hubbard S.S."/>
            <person name="Banfield J.F."/>
        </authorList>
    </citation>
    <scope>NUCLEOTIDE SEQUENCE [LARGE SCALE GENOMIC DNA]</scope>
</reference>
<evidence type="ECO:0000313" key="1">
    <source>
        <dbReference type="EMBL" id="OGE42803.1"/>
    </source>
</evidence>
<sequence>MTQLPAKAARVIDALEPVYDSLRRERVVVGNLYGPNLGIEVQLAELTGEPYFSKAREFLYALQPARRLWEERNDRVLSELVMKQLPEMEIWKRRIQEEYTGVNFGKYSLS</sequence>
<dbReference type="EMBL" id="MFDM01000021">
    <property type="protein sequence ID" value="OGE42803.1"/>
    <property type="molecule type" value="Genomic_DNA"/>
</dbReference>
<accession>A0A1F5KPD3</accession>
<organism evidence="1 2">
    <name type="scientific">Candidatus Daviesbacteria bacterium RIFCSPLOWO2_01_FULL_39_12</name>
    <dbReference type="NCBI Taxonomy" id="1797785"/>
    <lineage>
        <taxon>Bacteria</taxon>
        <taxon>Candidatus Daviesiibacteriota</taxon>
    </lineage>
</organism>
<proteinExistence type="predicted"/>
<dbReference type="Proteomes" id="UP000178565">
    <property type="component" value="Unassembled WGS sequence"/>
</dbReference>